<organism evidence="1 2">
    <name type="scientific">Ursus americanus</name>
    <name type="common">American black bear</name>
    <name type="synonym">Euarctos americanus</name>
    <dbReference type="NCBI Taxonomy" id="9643"/>
    <lineage>
        <taxon>Eukaryota</taxon>
        <taxon>Metazoa</taxon>
        <taxon>Chordata</taxon>
        <taxon>Craniata</taxon>
        <taxon>Vertebrata</taxon>
        <taxon>Euteleostomi</taxon>
        <taxon>Mammalia</taxon>
        <taxon>Eutheria</taxon>
        <taxon>Laurasiatheria</taxon>
        <taxon>Carnivora</taxon>
        <taxon>Caniformia</taxon>
        <taxon>Ursidae</taxon>
        <taxon>Ursus</taxon>
    </lineage>
</organism>
<evidence type="ECO:0000313" key="2">
    <source>
        <dbReference type="Proteomes" id="UP000291022"/>
    </source>
</evidence>
<protein>
    <recommendedName>
        <fullName evidence="3">Holliday junction recognition protein</fullName>
    </recommendedName>
</protein>
<dbReference type="PANTHER" id="PTHR15992:SF5">
    <property type="entry name" value="HOLLIDAY JUNCTION RECOGNITION PROTEIN"/>
    <property type="match status" value="1"/>
</dbReference>
<dbReference type="GO" id="GO:0034080">
    <property type="term" value="P:CENP-A containing chromatin assembly"/>
    <property type="evidence" value="ECO:0007669"/>
    <property type="project" value="TreeGrafter"/>
</dbReference>
<reference evidence="1" key="3">
    <citation type="submission" date="2025-09" db="UniProtKB">
        <authorList>
            <consortium name="Ensembl"/>
        </authorList>
    </citation>
    <scope>IDENTIFICATION</scope>
</reference>
<reference evidence="1" key="2">
    <citation type="submission" date="2025-08" db="UniProtKB">
        <authorList>
            <consortium name="Ensembl"/>
        </authorList>
    </citation>
    <scope>IDENTIFICATION</scope>
</reference>
<dbReference type="InterPro" id="IPR018465">
    <property type="entry name" value="Scm3/HJURP"/>
</dbReference>
<dbReference type="AlphaFoldDB" id="A0A452SV95"/>
<keyword evidence="2" id="KW-1185">Reference proteome</keyword>
<dbReference type="PANTHER" id="PTHR15992">
    <property type="entry name" value="HOLLIDAY JUNCTION RECOGNITION PROTEIN"/>
    <property type="match status" value="1"/>
</dbReference>
<dbReference type="GO" id="GO:0000775">
    <property type="term" value="C:chromosome, centromeric region"/>
    <property type="evidence" value="ECO:0007669"/>
    <property type="project" value="TreeGrafter"/>
</dbReference>
<proteinExistence type="predicted"/>
<dbReference type="GO" id="GO:0005634">
    <property type="term" value="C:nucleus"/>
    <property type="evidence" value="ECO:0007669"/>
    <property type="project" value="InterPro"/>
</dbReference>
<dbReference type="Gene3D" id="6.10.250.2320">
    <property type="match status" value="1"/>
</dbReference>
<dbReference type="GO" id="GO:0042393">
    <property type="term" value="F:histone binding"/>
    <property type="evidence" value="ECO:0007669"/>
    <property type="project" value="InterPro"/>
</dbReference>
<name>A0A452SV95_URSAM</name>
<evidence type="ECO:0000313" key="1">
    <source>
        <dbReference type="Ensembl" id="ENSUAMP00000036810.1"/>
    </source>
</evidence>
<sequence>MLGLLGEDTLLWQLRESRRRFQKHMQRLIEKYNQPFEDAPLVQMSTLTYETPQGLRIWGGGLVKERNKGHIQVFNVKFYHQHTGGGSAEASARGPAPPVPSTRVLAVGECPCARPRGWQGHGSLVQHLKSRSLTRTFSKAILKTRAS</sequence>
<dbReference type="GeneTree" id="ENSGT00390000005575"/>
<dbReference type="Proteomes" id="UP000291022">
    <property type="component" value="Unassembled WGS sequence"/>
</dbReference>
<dbReference type="Pfam" id="PF10384">
    <property type="entry name" value="Scm3"/>
    <property type="match status" value="1"/>
</dbReference>
<dbReference type="Ensembl" id="ENSUAMT00000040974.1">
    <property type="protein sequence ID" value="ENSUAMP00000036810.1"/>
    <property type="gene ID" value="ENSUAMG00000027881.1"/>
</dbReference>
<reference evidence="2" key="1">
    <citation type="submission" date="2016-06" db="EMBL/GenBank/DDBJ databases">
        <title>De novo assembly and RNA-Seq shows season-dependent expression and editing in black bear kidneys.</title>
        <authorList>
            <person name="Korstanje R."/>
            <person name="Srivastava A."/>
            <person name="Sarsani V.K."/>
            <person name="Sheehan S.M."/>
            <person name="Seger R.L."/>
            <person name="Barter M.E."/>
            <person name="Lindqvist C."/>
            <person name="Brody L.C."/>
            <person name="Mullikin J.C."/>
        </authorList>
    </citation>
    <scope>NUCLEOTIDE SEQUENCE [LARGE SCALE GENOMIC DNA]</scope>
</reference>
<accession>A0A452SV95</accession>
<evidence type="ECO:0008006" key="3">
    <source>
        <dbReference type="Google" id="ProtNLM"/>
    </source>
</evidence>